<name>A0A8J2VAI5_9FLAO</name>
<feature type="transmembrane region" description="Helical" evidence="11">
    <location>
        <begin position="65"/>
        <end position="83"/>
    </location>
</feature>
<dbReference type="RefSeq" id="WP_188441061.1">
    <property type="nucleotide sequence ID" value="NZ_BMGK01000005.1"/>
</dbReference>
<dbReference type="HAMAP" id="MF_00454">
    <property type="entry name" value="FluC"/>
    <property type="match status" value="1"/>
</dbReference>
<evidence type="ECO:0000313" key="12">
    <source>
        <dbReference type="EMBL" id="GGD91800.1"/>
    </source>
</evidence>
<evidence type="ECO:0000256" key="6">
    <source>
        <dbReference type="ARBA" id="ARBA00023065"/>
    </source>
</evidence>
<keyword evidence="7 11" id="KW-0472">Membrane</keyword>
<dbReference type="PANTHER" id="PTHR28259:SF1">
    <property type="entry name" value="FLUORIDE EXPORT PROTEIN 1-RELATED"/>
    <property type="match status" value="1"/>
</dbReference>
<keyword evidence="5 11" id="KW-1133">Transmembrane helix</keyword>
<keyword evidence="4 11" id="KW-0812">Transmembrane</keyword>
<dbReference type="GO" id="GO:0140114">
    <property type="term" value="P:cellular detoxification of fluoride"/>
    <property type="evidence" value="ECO:0007669"/>
    <property type="project" value="UniProtKB-UniRule"/>
</dbReference>
<dbReference type="GO" id="GO:0005886">
    <property type="term" value="C:plasma membrane"/>
    <property type="evidence" value="ECO:0007669"/>
    <property type="project" value="UniProtKB-SubCell"/>
</dbReference>
<evidence type="ECO:0000256" key="9">
    <source>
        <dbReference type="ARBA" id="ARBA00035120"/>
    </source>
</evidence>
<dbReference type="EMBL" id="BMGK01000005">
    <property type="protein sequence ID" value="GGD91800.1"/>
    <property type="molecule type" value="Genomic_DNA"/>
</dbReference>
<sequence>MKEVVFVFLGGGLGSVLRYFVSKLLNNETLQIPLGTFLVNIIGSLLLGFIMGYAIKNNLTENTNLLFLTVGICGGFTTFSAFASENANLLKTGDYTTFAIYSSATLIVGIAAVFTGLWWAK</sequence>
<evidence type="ECO:0000256" key="10">
    <source>
        <dbReference type="ARBA" id="ARBA00035585"/>
    </source>
</evidence>
<dbReference type="PANTHER" id="PTHR28259">
    <property type="entry name" value="FLUORIDE EXPORT PROTEIN 1-RELATED"/>
    <property type="match status" value="1"/>
</dbReference>
<proteinExistence type="inferred from homology"/>
<evidence type="ECO:0000256" key="1">
    <source>
        <dbReference type="ARBA" id="ARBA00004651"/>
    </source>
</evidence>
<evidence type="ECO:0000256" key="4">
    <source>
        <dbReference type="ARBA" id="ARBA00022692"/>
    </source>
</evidence>
<evidence type="ECO:0000256" key="8">
    <source>
        <dbReference type="ARBA" id="ARBA00023303"/>
    </source>
</evidence>
<evidence type="ECO:0000256" key="5">
    <source>
        <dbReference type="ARBA" id="ARBA00022989"/>
    </source>
</evidence>
<comment type="function">
    <text evidence="11">Fluoride-specific ion channel. Important for reducing fluoride concentration in the cell, thus reducing its toxicity.</text>
</comment>
<comment type="activity regulation">
    <text evidence="11">Na(+) is not transported, but it plays an essential structural role and its presence is essential for fluoride channel function.</text>
</comment>
<evidence type="ECO:0000256" key="3">
    <source>
        <dbReference type="ARBA" id="ARBA00022519"/>
    </source>
</evidence>
<organism evidence="12 13">
    <name type="scientific">Planktosalinus lacus</name>
    <dbReference type="NCBI Taxonomy" id="1526573"/>
    <lineage>
        <taxon>Bacteria</taxon>
        <taxon>Pseudomonadati</taxon>
        <taxon>Bacteroidota</taxon>
        <taxon>Flavobacteriia</taxon>
        <taxon>Flavobacteriales</taxon>
        <taxon>Flavobacteriaceae</taxon>
        <taxon>Planktosalinus</taxon>
    </lineage>
</organism>
<dbReference type="Pfam" id="PF02537">
    <property type="entry name" value="CRCB"/>
    <property type="match status" value="1"/>
</dbReference>
<keyword evidence="6 11" id="KW-0406">Ion transport</keyword>
<keyword evidence="2 11" id="KW-1003">Cell membrane</keyword>
<comment type="similarity">
    <text evidence="9 11">Belongs to the fluoride channel Fluc/FEX (TC 1.A.43) family.</text>
</comment>
<feature type="binding site" evidence="11">
    <location>
        <position position="74"/>
    </location>
    <ligand>
        <name>Na(+)</name>
        <dbReference type="ChEBI" id="CHEBI:29101"/>
        <note>structural</note>
    </ligand>
</feature>
<dbReference type="GO" id="GO:0062054">
    <property type="term" value="F:fluoride channel activity"/>
    <property type="evidence" value="ECO:0007669"/>
    <property type="project" value="UniProtKB-UniRule"/>
</dbReference>
<comment type="subcellular location">
    <subcellularLocation>
        <location evidence="1 11">Cell membrane</location>
        <topology evidence="1 11">Multi-pass membrane protein</topology>
    </subcellularLocation>
</comment>
<keyword evidence="11" id="KW-0479">Metal-binding</keyword>
<dbReference type="NCBIfam" id="TIGR00494">
    <property type="entry name" value="crcB"/>
    <property type="match status" value="1"/>
</dbReference>
<reference evidence="12" key="1">
    <citation type="journal article" date="2014" name="Int. J. Syst. Evol. Microbiol.">
        <title>Complete genome sequence of Corynebacterium casei LMG S-19264T (=DSM 44701T), isolated from a smear-ripened cheese.</title>
        <authorList>
            <consortium name="US DOE Joint Genome Institute (JGI-PGF)"/>
            <person name="Walter F."/>
            <person name="Albersmeier A."/>
            <person name="Kalinowski J."/>
            <person name="Ruckert C."/>
        </authorList>
    </citation>
    <scope>NUCLEOTIDE SEQUENCE</scope>
    <source>
        <strain evidence="12">CGMCC 1.12924</strain>
    </source>
</reference>
<evidence type="ECO:0000256" key="7">
    <source>
        <dbReference type="ARBA" id="ARBA00023136"/>
    </source>
</evidence>
<evidence type="ECO:0000313" key="13">
    <source>
        <dbReference type="Proteomes" id="UP000652231"/>
    </source>
</evidence>
<feature type="transmembrane region" description="Helical" evidence="11">
    <location>
        <begin position="34"/>
        <end position="53"/>
    </location>
</feature>
<evidence type="ECO:0000256" key="11">
    <source>
        <dbReference type="HAMAP-Rule" id="MF_00454"/>
    </source>
</evidence>
<accession>A0A8J2VAI5</accession>
<dbReference type="GO" id="GO:0046872">
    <property type="term" value="F:metal ion binding"/>
    <property type="evidence" value="ECO:0007669"/>
    <property type="project" value="UniProtKB-KW"/>
</dbReference>
<comment type="catalytic activity">
    <reaction evidence="10">
        <text>fluoride(in) = fluoride(out)</text>
        <dbReference type="Rhea" id="RHEA:76159"/>
        <dbReference type="ChEBI" id="CHEBI:17051"/>
    </reaction>
    <physiologicalReaction direction="left-to-right" evidence="10">
        <dbReference type="Rhea" id="RHEA:76160"/>
    </physiologicalReaction>
</comment>
<reference evidence="12" key="2">
    <citation type="submission" date="2020-09" db="EMBL/GenBank/DDBJ databases">
        <authorList>
            <person name="Sun Q."/>
            <person name="Zhou Y."/>
        </authorList>
    </citation>
    <scope>NUCLEOTIDE SEQUENCE</scope>
    <source>
        <strain evidence="12">CGMCC 1.12924</strain>
    </source>
</reference>
<comment type="caution">
    <text evidence="12">The sequence shown here is derived from an EMBL/GenBank/DDBJ whole genome shotgun (WGS) entry which is preliminary data.</text>
</comment>
<dbReference type="AlphaFoldDB" id="A0A8J2VAI5"/>
<protein>
    <recommendedName>
        <fullName evidence="11">Fluoride-specific ion channel FluC</fullName>
    </recommendedName>
</protein>
<evidence type="ECO:0000256" key="2">
    <source>
        <dbReference type="ARBA" id="ARBA00022475"/>
    </source>
</evidence>
<keyword evidence="13" id="KW-1185">Reference proteome</keyword>
<gene>
    <name evidence="11 12" type="primary">crcB</name>
    <name evidence="11" type="synonym">fluC</name>
    <name evidence="12" type="ORF">GCM10011312_14510</name>
</gene>
<keyword evidence="11" id="KW-0813">Transport</keyword>
<dbReference type="Proteomes" id="UP000652231">
    <property type="component" value="Unassembled WGS sequence"/>
</dbReference>
<keyword evidence="8 11" id="KW-0407">Ion channel</keyword>
<keyword evidence="3" id="KW-0997">Cell inner membrane</keyword>
<keyword evidence="11" id="KW-0915">Sodium</keyword>
<feature type="transmembrane region" description="Helical" evidence="11">
    <location>
        <begin position="98"/>
        <end position="120"/>
    </location>
</feature>
<feature type="binding site" evidence="11">
    <location>
        <position position="77"/>
    </location>
    <ligand>
        <name>Na(+)</name>
        <dbReference type="ChEBI" id="CHEBI:29101"/>
        <note>structural</note>
    </ligand>
</feature>
<dbReference type="InterPro" id="IPR003691">
    <property type="entry name" value="FluC"/>
</dbReference>